<dbReference type="InterPro" id="IPR027417">
    <property type="entry name" value="P-loop_NTPase"/>
</dbReference>
<reference evidence="4" key="1">
    <citation type="submission" date="2014-08" db="EMBL/GenBank/DDBJ databases">
        <authorList>
            <person name="Murali S."/>
            <person name="Richards S."/>
            <person name="Bandaranaike D."/>
            <person name="Bellair M."/>
            <person name="Blankenburg K."/>
            <person name="Chao H."/>
            <person name="Dinh H."/>
            <person name="Doddapaneni H."/>
            <person name="Dugan-Rocha S."/>
            <person name="Elkadiri S."/>
            <person name="Gnanaolivu R."/>
            <person name="Hughes D."/>
            <person name="Lee S."/>
            <person name="Li M."/>
            <person name="Ming W."/>
            <person name="Munidasa M."/>
            <person name="Muniz J."/>
            <person name="Nguyen L."/>
            <person name="Osuji N."/>
            <person name="Pu L.-L."/>
            <person name="Puazo M."/>
            <person name="Skinner E."/>
            <person name="Qu C."/>
            <person name="Quiroz J."/>
            <person name="Raj R."/>
            <person name="Weissenberger G."/>
            <person name="Xin Y."/>
            <person name="Zou X."/>
            <person name="Han Y."/>
            <person name="Worley K."/>
            <person name="Muzny D."/>
            <person name="Gibbs R."/>
        </authorList>
    </citation>
    <scope>NUCLEOTIDE SEQUENCE</scope>
    <source>
        <strain evidence="4">HAZT.00-mixed</strain>
        <tissue evidence="4">Whole organism</tissue>
    </source>
</reference>
<dbReference type="Proteomes" id="UP000711488">
    <property type="component" value="Unassembled WGS sequence"/>
</dbReference>
<keyword evidence="2" id="KW-0547">Nucleotide-binding</keyword>
<dbReference type="PROSITE" id="PS51419">
    <property type="entry name" value="RAB"/>
    <property type="match status" value="1"/>
</dbReference>
<reference evidence="4" key="2">
    <citation type="journal article" date="2018" name="Environ. Sci. Technol.">
        <title>The Toxicogenome of Hyalella azteca: A Model for Sediment Ecotoxicology and Evolutionary Toxicology.</title>
        <authorList>
            <person name="Poynton H.C."/>
            <person name="Hasenbein S."/>
            <person name="Benoit J.B."/>
            <person name="Sepulveda M.S."/>
            <person name="Poelchau M.F."/>
            <person name="Hughes D.S.T."/>
            <person name="Murali S.C."/>
            <person name="Chen S."/>
            <person name="Glastad K.M."/>
            <person name="Goodisman M.A.D."/>
            <person name="Werren J.H."/>
            <person name="Vineis J.H."/>
            <person name="Bowen J.L."/>
            <person name="Friedrich M."/>
            <person name="Jones J."/>
            <person name="Robertson H.M."/>
            <person name="Feyereisen R."/>
            <person name="Mechler-Hickson A."/>
            <person name="Mathers N."/>
            <person name="Lee C.E."/>
            <person name="Colbourne J.K."/>
            <person name="Biales A."/>
            <person name="Johnston J.S."/>
            <person name="Wellborn G.A."/>
            <person name="Rosendale A.J."/>
            <person name="Cridge A.G."/>
            <person name="Munoz-Torres M.C."/>
            <person name="Bain P.A."/>
            <person name="Manny A.R."/>
            <person name="Major K.M."/>
            <person name="Lambert F.N."/>
            <person name="Vulpe C.D."/>
            <person name="Tuck P."/>
            <person name="Blalock B.J."/>
            <person name="Lin Y.Y."/>
            <person name="Smith M.E."/>
            <person name="Ochoa-Acuna H."/>
            <person name="Chen M.M."/>
            <person name="Childers C.P."/>
            <person name="Qu J."/>
            <person name="Dugan S."/>
            <person name="Lee S.L."/>
            <person name="Chao H."/>
            <person name="Dinh H."/>
            <person name="Han Y."/>
            <person name="Doddapaneni H."/>
            <person name="Worley K.C."/>
            <person name="Muzny D.M."/>
            <person name="Gibbs R.A."/>
            <person name="Richards S."/>
        </authorList>
    </citation>
    <scope>NUCLEOTIDE SEQUENCE</scope>
    <source>
        <strain evidence="4">HAZT.00-mixed</strain>
        <tissue evidence="4">Whole organism</tissue>
    </source>
</reference>
<gene>
    <name evidence="4" type="ORF">HAZT_HAZT011423</name>
</gene>
<dbReference type="Pfam" id="PF08477">
    <property type="entry name" value="Roc"/>
    <property type="match status" value="1"/>
</dbReference>
<feature type="region of interest" description="Disordered" evidence="3">
    <location>
        <begin position="217"/>
        <end position="253"/>
    </location>
</feature>
<dbReference type="EMBL" id="JQDR03011547">
    <property type="protein sequence ID" value="KAA0192581.1"/>
    <property type="molecule type" value="Genomic_DNA"/>
</dbReference>
<evidence type="ECO:0000256" key="3">
    <source>
        <dbReference type="SAM" id="MobiDB-lite"/>
    </source>
</evidence>
<accession>A0A6A0GY78</accession>
<comment type="caution">
    <text evidence="4">The sequence shown here is derived from an EMBL/GenBank/DDBJ whole genome shotgun (WGS) entry which is preliminary data.</text>
</comment>
<evidence type="ECO:0000313" key="4">
    <source>
        <dbReference type="EMBL" id="KAA0192581.1"/>
    </source>
</evidence>
<evidence type="ECO:0000256" key="1">
    <source>
        <dbReference type="ARBA" id="ARBA00006270"/>
    </source>
</evidence>
<organism evidence="4">
    <name type="scientific">Hyalella azteca</name>
    <name type="common">Amphipod</name>
    <dbReference type="NCBI Taxonomy" id="294128"/>
    <lineage>
        <taxon>Eukaryota</taxon>
        <taxon>Metazoa</taxon>
        <taxon>Ecdysozoa</taxon>
        <taxon>Arthropoda</taxon>
        <taxon>Crustacea</taxon>
        <taxon>Multicrustacea</taxon>
        <taxon>Malacostraca</taxon>
        <taxon>Eumalacostraca</taxon>
        <taxon>Peracarida</taxon>
        <taxon>Amphipoda</taxon>
        <taxon>Senticaudata</taxon>
        <taxon>Talitrida</taxon>
        <taxon>Talitroidea</taxon>
        <taxon>Hyalellidae</taxon>
        <taxon>Hyalella</taxon>
    </lineage>
</organism>
<reference evidence="4" key="3">
    <citation type="submission" date="2019-06" db="EMBL/GenBank/DDBJ databases">
        <authorList>
            <person name="Poynton C."/>
            <person name="Hasenbein S."/>
            <person name="Benoit J.B."/>
            <person name="Sepulveda M.S."/>
            <person name="Poelchau M.F."/>
            <person name="Murali S.C."/>
            <person name="Chen S."/>
            <person name="Glastad K.M."/>
            <person name="Werren J.H."/>
            <person name="Vineis J.H."/>
            <person name="Bowen J.L."/>
            <person name="Friedrich M."/>
            <person name="Jones J."/>
            <person name="Robertson H.M."/>
            <person name="Feyereisen R."/>
            <person name="Mechler-Hickson A."/>
            <person name="Mathers N."/>
            <person name="Lee C.E."/>
            <person name="Colbourne J.K."/>
            <person name="Biales A."/>
            <person name="Johnston J.S."/>
            <person name="Wellborn G.A."/>
            <person name="Rosendale A.J."/>
            <person name="Cridge A.G."/>
            <person name="Munoz-Torres M.C."/>
            <person name="Bain P.A."/>
            <person name="Manny A.R."/>
            <person name="Major K.M."/>
            <person name="Lambert F.N."/>
            <person name="Vulpe C.D."/>
            <person name="Tuck P."/>
            <person name="Blalock B.J."/>
            <person name="Lin Y.-Y."/>
            <person name="Smith M.E."/>
            <person name="Ochoa-Acuna H."/>
            <person name="Chen M.-J.M."/>
            <person name="Childers C.P."/>
            <person name="Qu J."/>
            <person name="Dugan S."/>
            <person name="Lee S.L."/>
            <person name="Chao H."/>
            <person name="Dinh H."/>
            <person name="Han Y."/>
            <person name="Doddapaneni H."/>
            <person name="Worley K.C."/>
            <person name="Muzny D.M."/>
            <person name="Gibbs R.A."/>
            <person name="Richards S."/>
        </authorList>
    </citation>
    <scope>NUCLEOTIDE SEQUENCE</scope>
    <source>
        <strain evidence="4">HAZT.00-mixed</strain>
        <tissue evidence="4">Whole organism</tissue>
    </source>
</reference>
<dbReference type="GO" id="GO:0000166">
    <property type="term" value="F:nucleotide binding"/>
    <property type="evidence" value="ECO:0007669"/>
    <property type="project" value="UniProtKB-KW"/>
</dbReference>
<dbReference type="SMART" id="SM00175">
    <property type="entry name" value="RAB"/>
    <property type="match status" value="1"/>
</dbReference>
<dbReference type="AlphaFoldDB" id="A0A6A0GY78"/>
<comment type="similarity">
    <text evidence="1">Belongs to the small GTPase superfamily. Rab family.</text>
</comment>
<sequence>MHNCIDFWDTAGQERFQTLHASYYHQAHAAILVFDGTRKVTYKNLATWYTELRQHRPEIPCLCAVNKIDGELSAGNRVDENGGLGGKTFGFPQQHGLPLYYVSAAAGTNVVKVRRGDCVCLRPRRRVYLICGRLGCACRRVGMWALGVCVSLCGVRVAVRCACRCVVCVSPCGVRVAVWCACRRVLFEDAIKAAYEYKINPTDLSDQIMEELELHPHQDPQDQDLHQDSDGDQNVGITTDKSGGVDATDSPAS</sequence>
<dbReference type="SUPFAM" id="SSF52540">
    <property type="entry name" value="P-loop containing nucleoside triphosphate hydrolases"/>
    <property type="match status" value="1"/>
</dbReference>
<feature type="compositionally biased region" description="Basic and acidic residues" evidence="3">
    <location>
        <begin position="217"/>
        <end position="229"/>
    </location>
</feature>
<dbReference type="Gene3D" id="3.40.50.300">
    <property type="entry name" value="P-loop containing nucleotide triphosphate hydrolases"/>
    <property type="match status" value="1"/>
</dbReference>
<proteinExistence type="inferred from homology"/>
<name>A0A6A0GY78_HYAAZ</name>
<protein>
    <submittedName>
        <fullName evidence="4">Uncharacterized protein</fullName>
    </submittedName>
</protein>
<dbReference type="PANTHER" id="PTHR47978">
    <property type="match status" value="1"/>
</dbReference>
<evidence type="ECO:0000256" key="2">
    <source>
        <dbReference type="ARBA" id="ARBA00022741"/>
    </source>
</evidence>